<comment type="caution">
    <text evidence="7">The sequence shown here is derived from an EMBL/GenBank/DDBJ whole genome shotgun (WGS) entry which is preliminary data.</text>
</comment>
<dbReference type="InterPro" id="IPR028364">
    <property type="entry name" value="Ribosomal_uL1/biogenesis"/>
</dbReference>
<evidence type="ECO:0000313" key="7">
    <source>
        <dbReference type="EMBL" id="KAK8565977.1"/>
    </source>
</evidence>
<keyword evidence="5" id="KW-0687">Ribonucleoprotein</keyword>
<keyword evidence="2" id="KW-0699">rRNA-binding</keyword>
<dbReference type="PANTHER" id="PTHR36427:SF3">
    <property type="entry name" value="LARGE RIBOSOMAL SUBUNIT PROTEIN UL1M"/>
    <property type="match status" value="1"/>
</dbReference>
<accession>A0ABR2EVB9</accession>
<dbReference type="EMBL" id="JBBPBM010000010">
    <property type="protein sequence ID" value="KAK8565977.1"/>
    <property type="molecule type" value="Genomic_DNA"/>
</dbReference>
<reference evidence="7 8" key="1">
    <citation type="journal article" date="2024" name="G3 (Bethesda)">
        <title>Genome assembly of Hibiscus sabdariffa L. provides insights into metabolisms of medicinal natural products.</title>
        <authorList>
            <person name="Kim T."/>
        </authorList>
    </citation>
    <scope>NUCLEOTIDE SEQUENCE [LARGE SCALE GENOMIC DNA]</scope>
    <source>
        <strain evidence="7">TK-2024</strain>
        <tissue evidence="7">Old leaves</tissue>
    </source>
</reference>
<dbReference type="NCBIfam" id="TIGR01169">
    <property type="entry name" value="rplA_bact"/>
    <property type="match status" value="1"/>
</dbReference>
<evidence type="ECO:0000256" key="3">
    <source>
        <dbReference type="ARBA" id="ARBA00022884"/>
    </source>
</evidence>
<evidence type="ECO:0000256" key="6">
    <source>
        <dbReference type="ARBA" id="ARBA00035205"/>
    </source>
</evidence>
<dbReference type="InterPro" id="IPR016095">
    <property type="entry name" value="Ribosomal_uL1_3-a/b-sand"/>
</dbReference>
<evidence type="ECO:0000256" key="4">
    <source>
        <dbReference type="ARBA" id="ARBA00022980"/>
    </source>
</evidence>
<evidence type="ECO:0000256" key="2">
    <source>
        <dbReference type="ARBA" id="ARBA00022730"/>
    </source>
</evidence>
<keyword evidence="3" id="KW-0694">RNA-binding</keyword>
<dbReference type="Gene3D" id="3.40.50.790">
    <property type="match status" value="1"/>
</dbReference>
<dbReference type="SUPFAM" id="SSF56808">
    <property type="entry name" value="Ribosomal protein L1"/>
    <property type="match status" value="1"/>
</dbReference>
<dbReference type="Proteomes" id="UP001472677">
    <property type="component" value="Unassembled WGS sequence"/>
</dbReference>
<dbReference type="Pfam" id="PF00687">
    <property type="entry name" value="Ribosomal_L1"/>
    <property type="match status" value="1"/>
</dbReference>
<proteinExistence type="inferred from homology"/>
<keyword evidence="8" id="KW-1185">Reference proteome</keyword>
<dbReference type="HAMAP" id="MF_01318_B">
    <property type="entry name" value="Ribosomal_uL1_B"/>
    <property type="match status" value="1"/>
</dbReference>
<dbReference type="InterPro" id="IPR005878">
    <property type="entry name" value="Ribosom_uL1_bac-type"/>
</dbReference>
<gene>
    <name evidence="7" type="ORF">V6N12_059521</name>
</gene>
<evidence type="ECO:0000256" key="5">
    <source>
        <dbReference type="ARBA" id="ARBA00023274"/>
    </source>
</evidence>
<dbReference type="Gene3D" id="3.30.190.20">
    <property type="match status" value="1"/>
</dbReference>
<dbReference type="PANTHER" id="PTHR36427">
    <property type="entry name" value="54S RIBOSOMAL PROTEIN L1, MITOCHONDRIAL"/>
    <property type="match status" value="1"/>
</dbReference>
<protein>
    <recommendedName>
        <fullName evidence="6">Large ribosomal subunit protein uL1c</fullName>
    </recommendedName>
</protein>
<keyword evidence="4" id="KW-0689">Ribosomal protein</keyword>
<evidence type="ECO:0000313" key="8">
    <source>
        <dbReference type="Proteomes" id="UP001472677"/>
    </source>
</evidence>
<evidence type="ECO:0000256" key="1">
    <source>
        <dbReference type="ARBA" id="ARBA00010531"/>
    </source>
</evidence>
<dbReference type="CDD" id="cd00403">
    <property type="entry name" value="Ribosomal_L1"/>
    <property type="match status" value="1"/>
</dbReference>
<name>A0ABR2EVB9_9ROSI</name>
<comment type="similarity">
    <text evidence="1">Belongs to the universal ribosomal protein uL1 family.</text>
</comment>
<dbReference type="InterPro" id="IPR023674">
    <property type="entry name" value="Ribosomal_uL1-like"/>
</dbReference>
<sequence length="330" mass="36054">MATSTAPSSSLMLTYAASTAHTKDLTPSIITFKSNAPIFSIRPLVLNTSDWANPCPQRDPNQFVAAAMGDTVTAPPPKPKKGISATLLKIDRVRCKRFLEIQKLRETEKEYDVKTAISLLKEMSSSKFVETAEAHFRLNIDPKKHMDQQLRATVSFPKAIGLSFKVAVVTEDGNFDEAMTAGAEIVGGEDLIERIRGGFREFDKLIASPDMMVKVVSLGRLLGSRGLLPSPKAGTVTPNIPQAIEEFKNGKKVEYTADKTGIVRIPFGKVDFSEDDLILNFLAAVKSIGSNKPVGAKGVYWRSAHICTSIGPSIRLDVREMLSYKPPSNI</sequence>
<organism evidence="7 8">
    <name type="scientific">Hibiscus sabdariffa</name>
    <name type="common">roselle</name>
    <dbReference type="NCBI Taxonomy" id="183260"/>
    <lineage>
        <taxon>Eukaryota</taxon>
        <taxon>Viridiplantae</taxon>
        <taxon>Streptophyta</taxon>
        <taxon>Embryophyta</taxon>
        <taxon>Tracheophyta</taxon>
        <taxon>Spermatophyta</taxon>
        <taxon>Magnoliopsida</taxon>
        <taxon>eudicotyledons</taxon>
        <taxon>Gunneridae</taxon>
        <taxon>Pentapetalae</taxon>
        <taxon>rosids</taxon>
        <taxon>malvids</taxon>
        <taxon>Malvales</taxon>
        <taxon>Malvaceae</taxon>
        <taxon>Malvoideae</taxon>
        <taxon>Hibiscus</taxon>
    </lineage>
</organism>